<name>A0AC61SCU3_9EURY</name>
<evidence type="ECO:0000313" key="1">
    <source>
        <dbReference type="EMBL" id="TKY92553.1"/>
    </source>
</evidence>
<proteinExistence type="predicted"/>
<gene>
    <name evidence="1" type="ORF">C5S46_00035</name>
</gene>
<dbReference type="Proteomes" id="UP000315423">
    <property type="component" value="Unassembled WGS sequence"/>
</dbReference>
<comment type="caution">
    <text evidence="1">The sequence shown here is derived from an EMBL/GenBank/DDBJ whole genome shotgun (WGS) entry which is preliminary data.</text>
</comment>
<organism evidence="1 2">
    <name type="scientific">Candidatus Methanomarinus sp</name>
    <dbReference type="NCBI Taxonomy" id="3386244"/>
    <lineage>
        <taxon>Archaea</taxon>
        <taxon>Methanobacteriati</taxon>
        <taxon>Methanobacteriota</taxon>
        <taxon>Stenosarchaea group</taxon>
        <taxon>Methanomicrobia</taxon>
        <taxon>Methanosarcinales</taxon>
        <taxon>ANME-2 cluster</taxon>
        <taxon>Candidatus Methanocomedenaceae</taxon>
        <taxon>Candidatus Methanomarinus</taxon>
    </lineage>
</organism>
<sequence length="266" mass="30091">MEKTGYQNTSSISKAEYHLINKISESGIIVFGPGEIKKLLACNNQTAYQLIYTLNKKGIITKIIDGKYFLSLLSLQPDQLSIASHIVYPSYLSFRTALNFYQFTEQLPRTIFITTTRTKTPAMIDQTSLKFIKLSTYRFFGYTKKSDIIIADKEKAIIDSLLLPRYAGGIDEVYKCICNAWNEIDSSILIEYALRMGNSSLNKRLGYLIELGIGMGLLAMRPELMEKLRGNIGKGYSKLEPQAPKKGKCEKKWGLILNIDEKKLAL</sequence>
<protein>
    <submittedName>
        <fullName evidence="1">Uncharacterized protein</fullName>
    </submittedName>
</protein>
<evidence type="ECO:0000313" key="2">
    <source>
        <dbReference type="Proteomes" id="UP000315423"/>
    </source>
</evidence>
<reference evidence="1" key="1">
    <citation type="submission" date="2018-09" db="EMBL/GenBank/DDBJ databases">
        <title>A genomic encyclopedia of anaerobic methanotrophic archaea.</title>
        <authorList>
            <person name="Skennerton C.T."/>
            <person name="Chadwick G.L."/>
            <person name="Laso-Perez R."/>
            <person name="Leu A.O."/>
            <person name="Speth D.R."/>
            <person name="Yu H."/>
            <person name="Morgan-Lang C."/>
            <person name="Hatzenpichler R."/>
            <person name="Goudeau D."/>
            <person name="Malmstrom R."/>
            <person name="Woyke T."/>
            <person name="Hallam S."/>
            <person name="Tyson G.W."/>
            <person name="Wegener G."/>
            <person name="Boetius A."/>
            <person name="Orphan V.J."/>
        </authorList>
    </citation>
    <scope>NUCLEOTIDE SEQUENCE</scope>
    <source>
        <strain evidence="1">CONS3730D10UFb2</strain>
    </source>
</reference>
<accession>A0AC61SCU3</accession>
<dbReference type="EMBL" id="QYBA01000002">
    <property type="protein sequence ID" value="TKY92553.1"/>
    <property type="molecule type" value="Genomic_DNA"/>
</dbReference>